<proteinExistence type="predicted"/>
<evidence type="ECO:0000313" key="3">
    <source>
        <dbReference type="Proteomes" id="UP000015102"/>
    </source>
</evidence>
<feature type="compositionally biased region" description="Basic and acidic residues" evidence="1">
    <location>
        <begin position="1"/>
        <end position="12"/>
    </location>
</feature>
<name>T1GSD1_MEGSC</name>
<feature type="compositionally biased region" description="Polar residues" evidence="1">
    <location>
        <begin position="14"/>
        <end position="25"/>
    </location>
</feature>
<organism evidence="2 3">
    <name type="scientific">Megaselia scalaris</name>
    <name type="common">Humpbacked fly</name>
    <name type="synonym">Phora scalaris</name>
    <dbReference type="NCBI Taxonomy" id="36166"/>
    <lineage>
        <taxon>Eukaryota</taxon>
        <taxon>Metazoa</taxon>
        <taxon>Ecdysozoa</taxon>
        <taxon>Arthropoda</taxon>
        <taxon>Hexapoda</taxon>
        <taxon>Insecta</taxon>
        <taxon>Pterygota</taxon>
        <taxon>Neoptera</taxon>
        <taxon>Endopterygota</taxon>
        <taxon>Diptera</taxon>
        <taxon>Brachycera</taxon>
        <taxon>Muscomorpha</taxon>
        <taxon>Platypezoidea</taxon>
        <taxon>Phoridae</taxon>
        <taxon>Megaseliini</taxon>
        <taxon>Megaselia</taxon>
    </lineage>
</organism>
<evidence type="ECO:0000256" key="1">
    <source>
        <dbReference type="SAM" id="MobiDB-lite"/>
    </source>
</evidence>
<feature type="region of interest" description="Disordered" evidence="1">
    <location>
        <begin position="1"/>
        <end position="32"/>
    </location>
</feature>
<reference evidence="2" key="2">
    <citation type="submission" date="2015-06" db="UniProtKB">
        <authorList>
            <consortium name="EnsemblMetazoa"/>
        </authorList>
    </citation>
    <scope>IDENTIFICATION</scope>
</reference>
<evidence type="ECO:0000313" key="2">
    <source>
        <dbReference type="EnsemblMetazoa" id="MESCA006584-PA"/>
    </source>
</evidence>
<dbReference type="Proteomes" id="UP000015102">
    <property type="component" value="Unassembled WGS sequence"/>
</dbReference>
<protein>
    <submittedName>
        <fullName evidence="2">Uncharacterized protein</fullName>
    </submittedName>
</protein>
<keyword evidence="3" id="KW-1185">Reference proteome</keyword>
<dbReference type="EnsemblMetazoa" id="MESCA006584-RA">
    <property type="protein sequence ID" value="MESCA006584-PA"/>
    <property type="gene ID" value="MESCA006584"/>
</dbReference>
<accession>T1GSD1</accession>
<dbReference type="EMBL" id="CAQQ02390257">
    <property type="status" value="NOT_ANNOTATED_CDS"/>
    <property type="molecule type" value="Genomic_DNA"/>
</dbReference>
<sequence>MERMPIHADHRFSRLQQGKGNTDRGNNGKIKNPIHYPLNQAIGSLWNTHNDCTLLRGRDKSMYSLHGESVKHPSFTYENSCLTKDISI</sequence>
<reference evidence="3" key="1">
    <citation type="submission" date="2013-02" db="EMBL/GenBank/DDBJ databases">
        <authorList>
            <person name="Hughes D."/>
        </authorList>
    </citation>
    <scope>NUCLEOTIDE SEQUENCE</scope>
    <source>
        <strain>Durham</strain>
        <strain evidence="3">NC isolate 2 -- Noor lab</strain>
    </source>
</reference>
<dbReference type="EMBL" id="CAQQ02390256">
    <property type="status" value="NOT_ANNOTATED_CDS"/>
    <property type="molecule type" value="Genomic_DNA"/>
</dbReference>
<dbReference type="AlphaFoldDB" id="T1GSD1"/>
<dbReference type="HOGENOM" id="CLU_2471623_0_0_1"/>